<dbReference type="RefSeq" id="WP_125008522.1">
    <property type="nucleotide sequence ID" value="NZ_BEXA01000003.1"/>
</dbReference>
<comment type="caution">
    <text evidence="2">The sequence shown here is derived from an EMBL/GenBank/DDBJ whole genome shotgun (WGS) entry which is preliminary data.</text>
</comment>
<reference evidence="2 3" key="1">
    <citation type="submission" date="2017-11" db="EMBL/GenBank/DDBJ databases">
        <title>Draft Genome Sequence of Lactobacillus curieae NBRC 111893 isolated from Koso, a Japanese sugar-Vegetable Fermented Beverage.</title>
        <authorList>
            <person name="Chiou T.Y."/>
            <person name="Oshima K."/>
            <person name="Suda W."/>
            <person name="Hattori M."/>
            <person name="Takahashi T."/>
        </authorList>
    </citation>
    <scope>NUCLEOTIDE SEQUENCE [LARGE SCALE GENOMIC DNA]</scope>
    <source>
        <strain evidence="2 3">NBRC111893</strain>
    </source>
</reference>
<dbReference type="AlphaFoldDB" id="A0A401FMT5"/>
<gene>
    <name evidence="2" type="ORF">NBRC111893_1772</name>
</gene>
<accession>A0A401FMT5</accession>
<dbReference type="Proteomes" id="UP000286974">
    <property type="component" value="Unassembled WGS sequence"/>
</dbReference>
<organism evidence="2 3">
    <name type="scientific">Lentilactobacillus kosonis</name>
    <dbReference type="NCBI Taxonomy" id="2810561"/>
    <lineage>
        <taxon>Bacteria</taxon>
        <taxon>Bacillati</taxon>
        <taxon>Bacillota</taxon>
        <taxon>Bacilli</taxon>
        <taxon>Lactobacillales</taxon>
        <taxon>Lactobacillaceae</taxon>
        <taxon>Lentilactobacillus</taxon>
    </lineage>
</organism>
<dbReference type="EC" id="4.2.1.28" evidence="2"/>
<evidence type="ECO:0000313" key="2">
    <source>
        <dbReference type="EMBL" id="GAY73626.1"/>
    </source>
</evidence>
<dbReference type="Gene3D" id="1.10.1510.20">
    <property type="entry name" value="Propanediol/glycerol dehydratase, small subunit"/>
    <property type="match status" value="1"/>
</dbReference>
<evidence type="ECO:0000256" key="1">
    <source>
        <dbReference type="SAM" id="MobiDB-lite"/>
    </source>
</evidence>
<dbReference type="GO" id="GO:0050215">
    <property type="term" value="F:propanediol dehydratase activity"/>
    <property type="evidence" value="ECO:0007669"/>
    <property type="project" value="UniProtKB-EC"/>
</dbReference>
<keyword evidence="2" id="KW-0456">Lyase</keyword>
<dbReference type="InterPro" id="IPR003207">
    <property type="entry name" value="Ppandiol/glycerol_DeHydtase_su"/>
</dbReference>
<dbReference type="SUPFAM" id="SSF47148">
    <property type="entry name" value="Diol dehydratase, gamma subunit"/>
    <property type="match status" value="1"/>
</dbReference>
<keyword evidence="3" id="KW-1185">Reference proteome</keyword>
<dbReference type="OrthoDB" id="3732589at2"/>
<proteinExistence type="predicted"/>
<sequence>MSEIDDLVAKVARELGAQSNSSNTNSSSTSTSSTISSNNGEELGAKDYPLYSKHPELVHSPSGKSLDQITIDNVLSGSVDSKDLRITPDTLRLQGEIASNAGRPAIQKNMQRAAELTSIPDDRLLEMYNALRPYRSTKQELLDISQELLEKYNAKVCSNWFKEAAENYEVQKKLKGDN</sequence>
<protein>
    <submittedName>
        <fullName evidence="2">Propanediol dehydratase small subunit</fullName>
        <ecNumber evidence="2">4.2.1.28</ecNumber>
    </submittedName>
</protein>
<evidence type="ECO:0000313" key="3">
    <source>
        <dbReference type="Proteomes" id="UP000286974"/>
    </source>
</evidence>
<dbReference type="PIRSF" id="PIRSF018505">
    <property type="entry name" value="Prpndl_dhdrts_sm"/>
    <property type="match status" value="1"/>
</dbReference>
<feature type="region of interest" description="Disordered" evidence="1">
    <location>
        <begin position="15"/>
        <end position="64"/>
    </location>
</feature>
<dbReference type="Pfam" id="PF02287">
    <property type="entry name" value="Dehydratase_SU"/>
    <property type="match status" value="1"/>
</dbReference>
<dbReference type="NCBIfam" id="NF011972">
    <property type="entry name" value="PRK15443.1-3"/>
    <property type="match status" value="1"/>
</dbReference>
<dbReference type="EMBL" id="BEXA01000003">
    <property type="protein sequence ID" value="GAY73626.1"/>
    <property type="molecule type" value="Genomic_DNA"/>
</dbReference>
<dbReference type="InterPro" id="IPR036091">
    <property type="entry name" value="Prodiol/glycerol_DeHase__sf_su"/>
</dbReference>
<name>A0A401FMT5_9LACO</name>
<feature type="compositionally biased region" description="Low complexity" evidence="1">
    <location>
        <begin position="19"/>
        <end position="39"/>
    </location>
</feature>